<comment type="caution">
    <text evidence="3">The sequence shown here is derived from an EMBL/GenBank/DDBJ whole genome shotgun (WGS) entry which is preliminary data.</text>
</comment>
<feature type="compositionally biased region" description="Pro residues" evidence="1">
    <location>
        <begin position="18"/>
        <end position="32"/>
    </location>
</feature>
<protein>
    <recommendedName>
        <fullName evidence="5">DUF3558 domain-containing protein</fullName>
    </recommendedName>
</protein>
<dbReference type="Proteomes" id="UP000033393">
    <property type="component" value="Unassembled WGS sequence"/>
</dbReference>
<feature type="compositionally biased region" description="Polar residues" evidence="1">
    <location>
        <begin position="100"/>
        <end position="111"/>
    </location>
</feature>
<organism evidence="3 4">
    <name type="scientific">Lentzea aerocolonigenes</name>
    <name type="common">Lechevalieria aerocolonigenes</name>
    <name type="synonym">Saccharothrix aerocolonigenes</name>
    <dbReference type="NCBI Taxonomy" id="68170"/>
    <lineage>
        <taxon>Bacteria</taxon>
        <taxon>Bacillati</taxon>
        <taxon>Actinomycetota</taxon>
        <taxon>Actinomycetes</taxon>
        <taxon>Pseudonocardiales</taxon>
        <taxon>Pseudonocardiaceae</taxon>
        <taxon>Lentzea</taxon>
    </lineage>
</organism>
<dbReference type="STRING" id="68170.GCA_000974445_03868"/>
<reference evidence="3 4" key="1">
    <citation type="submission" date="2015-02" db="EMBL/GenBank/DDBJ databases">
        <authorList>
            <person name="Ju K.-S."/>
            <person name="Doroghazi J.R."/>
            <person name="Metcalf W."/>
        </authorList>
    </citation>
    <scope>NUCLEOTIDE SEQUENCE [LARGE SCALE GENOMIC DNA]</scope>
    <source>
        <strain evidence="3 4">NRRL B-16140</strain>
    </source>
</reference>
<dbReference type="RefSeq" id="WP_045313237.1">
    <property type="nucleotide sequence ID" value="NZ_JYJG01000137.1"/>
</dbReference>
<evidence type="ECO:0000313" key="4">
    <source>
        <dbReference type="Proteomes" id="UP000033393"/>
    </source>
</evidence>
<accession>A0A0F0GV73</accession>
<gene>
    <name evidence="3" type="ORF">UK23_20780</name>
</gene>
<feature type="region of interest" description="Disordered" evidence="1">
    <location>
        <begin position="1"/>
        <end position="40"/>
    </location>
</feature>
<name>A0A0F0GV73_LENAE</name>
<feature type="region of interest" description="Disordered" evidence="1">
    <location>
        <begin position="99"/>
        <end position="129"/>
    </location>
</feature>
<dbReference type="AlphaFoldDB" id="A0A0F0GV73"/>
<keyword evidence="2" id="KW-1133">Transmembrane helix</keyword>
<proteinExistence type="predicted"/>
<evidence type="ECO:0008006" key="5">
    <source>
        <dbReference type="Google" id="ProtNLM"/>
    </source>
</evidence>
<evidence type="ECO:0000256" key="2">
    <source>
        <dbReference type="SAM" id="Phobius"/>
    </source>
</evidence>
<dbReference type="EMBL" id="JYJG01000137">
    <property type="protein sequence ID" value="KJK47369.1"/>
    <property type="molecule type" value="Genomic_DNA"/>
</dbReference>
<evidence type="ECO:0000313" key="3">
    <source>
        <dbReference type="EMBL" id="KJK47369.1"/>
    </source>
</evidence>
<sequence>MNQPPQGWHQQPQQQGWPQPPQQGGYPPPGYPPQQQQQQKKGKGPVIAIVIVAVVVLLGGLGTGAFFFFNARKDHGYPQRNDALPEKCGSVSAETLAKARTTNPDGSMSSQPDDDTTNCHWQQTEGRDSPGHRALFVKIWQGDGKFKAMGEMVMADSTTREIGAVNGLGDEAKAYERGRPSESSAEYALVVRKGDHAVLVEYSGADPGLFSLGKPDMNQLRETATAVMNDVLGKL</sequence>
<keyword evidence="2" id="KW-0812">Transmembrane</keyword>
<keyword evidence="2" id="KW-0472">Membrane</keyword>
<keyword evidence="4" id="KW-1185">Reference proteome</keyword>
<dbReference type="PATRIC" id="fig|68170.10.peg.5206"/>
<evidence type="ECO:0000256" key="1">
    <source>
        <dbReference type="SAM" id="MobiDB-lite"/>
    </source>
</evidence>
<feature type="compositionally biased region" description="Low complexity" evidence="1">
    <location>
        <begin position="1"/>
        <end position="17"/>
    </location>
</feature>
<feature type="transmembrane region" description="Helical" evidence="2">
    <location>
        <begin position="46"/>
        <end position="69"/>
    </location>
</feature>
<dbReference type="OrthoDB" id="3687320at2"/>